<sequence length="1232" mass="146466">MFQNFSCFLIVDDIKIIILMLFNKSQSTGQFRLQLASTTSRSNFNTKILSPKFTQSFRPKENIELIEIKNNFPQRDLFFELQRLWEENQIPEIHQKYYYFILTSNIASQEYLMRQEIESYKLNGSIIKTLNQLTISREICLKEALAIEQSENIIEFVCLISNYIYDLRKITLNLIEYQRKWVNKLYIQYAYNYQWIYQGENYIMKIKNDHKLLFQRHPVLMKFFHISESVDDIFYLGIINQAYERDLEYFDYLTKHKLDQKYLKRIKELQTYATVQFTCKQSENKIKTLLQTKTNFLSTKELQSGQPTSRKGSITKLQIELPPLPEYRSQVIYKSDDIQFIIKDWPIKDIPQILSFWLSTNFEDFHKSFLQPSTYIQETLSYGQEAIMLQISDLGIMLASVEQDCNIRKWVIHLIVCKEQIFDKIIQHFIKMLINNGDSFEQLGINLTLLECFEYNLKILNFYFSKIITIENLKVNYTQYVIDIKRTEQEQQSMSIIYDPICFIYARILSRIKKLVLNSDEETMEAQFCANLGKSNLIIFDEKIEGIAKFLIKQKIYGSSFQHIQNVKDVIKVCPRFKSPIRTPVYLQYFNMNLQFMVFSSEIHKQTHQPYIRFSSRSKASLDEASLLQLSSNEGNNLRKLYLISTTDPFVKIYVFELKNDEVTLNIPNVVNDLFEKYDQKSLSQYNIWLPFFSSLGNRQNLTNSQLQSYFTSETYFEINFPRIGMNSINYSFEGEKLINFPFIIGIVQSDLDQINKPIFSMLVQQEDIIKQCEPIQIAKKMERDYEILVMQINPKDIELRVKEIVRFSCQITHDSFEKDSQKLIDIMYYQQEACVLQFFVENLVQGYSILYVDQNKIQERIWIIEIISCKSECFFDIFLTQIVDLVFVQDSSASEILIAQNHYAQNNGQIMANKYISEAIKKVGFKWRIVENDYKTQLRRTIFTIKRSNCYQPKVDHNISIKFNSYYSLQQSEARNEETNTLNYLKTKTLFQFAEDCFHYNLHKPYEQNQYIIDKVKNNLASLPMTQFTEFKNESEVYKHFEKLTSFPSIDSKHTQIMTQYTNIQLKWLRSREIIIEGSKYIEVPNEQNFIYVSTFPKMNRRIYYVKLYNPGYYFFAMEVAYNQIDAIRNDYIRFTDRINQEFYNKQPQTSSDLFIPQFQTCLTISEPAPNWSFINFSLMYNHTITQTIIKDLGNRTIRMQMPILAGIIQEDISLRYEKPIVAFVASEYID</sequence>
<evidence type="ECO:0000313" key="2">
    <source>
        <dbReference type="Proteomes" id="UP000688137"/>
    </source>
</evidence>
<proteinExistence type="predicted"/>
<name>A0A8S1NYA2_PARPR</name>
<dbReference type="Proteomes" id="UP000688137">
    <property type="component" value="Unassembled WGS sequence"/>
</dbReference>
<protein>
    <submittedName>
        <fullName evidence="1">Uncharacterized protein</fullName>
    </submittedName>
</protein>
<accession>A0A8S1NYA2</accession>
<organism evidence="1 2">
    <name type="scientific">Paramecium primaurelia</name>
    <dbReference type="NCBI Taxonomy" id="5886"/>
    <lineage>
        <taxon>Eukaryota</taxon>
        <taxon>Sar</taxon>
        <taxon>Alveolata</taxon>
        <taxon>Ciliophora</taxon>
        <taxon>Intramacronucleata</taxon>
        <taxon>Oligohymenophorea</taxon>
        <taxon>Peniculida</taxon>
        <taxon>Parameciidae</taxon>
        <taxon>Paramecium</taxon>
    </lineage>
</organism>
<dbReference type="AlphaFoldDB" id="A0A8S1NYA2"/>
<keyword evidence="2" id="KW-1185">Reference proteome</keyword>
<evidence type="ECO:0000313" key="1">
    <source>
        <dbReference type="EMBL" id="CAD8092334.1"/>
    </source>
</evidence>
<dbReference type="EMBL" id="CAJJDM010000093">
    <property type="protein sequence ID" value="CAD8092334.1"/>
    <property type="molecule type" value="Genomic_DNA"/>
</dbReference>
<gene>
    <name evidence="1" type="ORF">PPRIM_AZ9-3.1.T0900132</name>
</gene>
<dbReference type="OMA" id="FAMEVAY"/>
<comment type="caution">
    <text evidence="1">The sequence shown here is derived from an EMBL/GenBank/DDBJ whole genome shotgun (WGS) entry which is preliminary data.</text>
</comment>
<reference evidence="1" key="1">
    <citation type="submission" date="2021-01" db="EMBL/GenBank/DDBJ databases">
        <authorList>
            <consortium name="Genoscope - CEA"/>
            <person name="William W."/>
        </authorList>
    </citation>
    <scope>NUCLEOTIDE SEQUENCE</scope>
</reference>